<sequence length="217" mass="25922">MNKDILIRKEVCPICGQETEEPYYKASSFRVSKVDYDLYRHYKTINPLLYEARFCNHCGYANTVQLFNKPTENEAFYEALYKLNWKGWEIPEEYSPEFAIRVHKLILLNKKCINSKKYGEIAIIALRLYWLYKLVGNEEEMSRFRRMFIEYIDIAYNNEEFPVGNSLELQTACYLMGVFLQDEGETAKSRRWLGYALQCPDLKPYMRERIIEFNSIK</sequence>
<keyword evidence="2" id="KW-1185">Reference proteome</keyword>
<dbReference type="RefSeq" id="WP_154531465.1">
    <property type="nucleotide sequence ID" value="NZ_JAQXTV010000200.1"/>
</dbReference>
<reference evidence="1 2" key="1">
    <citation type="submission" date="2019-08" db="EMBL/GenBank/DDBJ databases">
        <title>In-depth cultivation of the pig gut microbiome towards novel bacterial diversity and tailored functional studies.</title>
        <authorList>
            <person name="Wylensek D."/>
            <person name="Hitch T.C.A."/>
            <person name="Clavel T."/>
        </authorList>
    </citation>
    <scope>NUCLEOTIDE SEQUENCE [LARGE SCALE GENOMIC DNA]</scope>
    <source>
        <strain evidence="1 2">WCA-383-APC-5B</strain>
    </source>
</reference>
<dbReference type="Pfam" id="PF09986">
    <property type="entry name" value="DUF2225"/>
    <property type="match status" value="1"/>
</dbReference>
<gene>
    <name evidence="1" type="ORF">FYJ33_09150</name>
</gene>
<accession>A0A7X2MYT8</accession>
<organism evidence="1 2">
    <name type="scientific">Inconstantimicrobium porci</name>
    <dbReference type="NCBI Taxonomy" id="2652291"/>
    <lineage>
        <taxon>Bacteria</taxon>
        <taxon>Bacillati</taxon>
        <taxon>Bacillota</taxon>
        <taxon>Clostridia</taxon>
        <taxon>Eubacteriales</taxon>
        <taxon>Clostridiaceae</taxon>
        <taxon>Inconstantimicrobium</taxon>
    </lineage>
</organism>
<dbReference type="Proteomes" id="UP000460287">
    <property type="component" value="Unassembled WGS sequence"/>
</dbReference>
<evidence type="ECO:0000313" key="1">
    <source>
        <dbReference type="EMBL" id="MSR91570.1"/>
    </source>
</evidence>
<dbReference type="AlphaFoldDB" id="A0A7X2MYT8"/>
<protein>
    <submittedName>
        <fullName evidence="1">DUF2225 domain-containing protein</fullName>
    </submittedName>
</protein>
<comment type="caution">
    <text evidence="1">The sequence shown here is derived from an EMBL/GenBank/DDBJ whole genome shotgun (WGS) entry which is preliminary data.</text>
</comment>
<evidence type="ECO:0000313" key="2">
    <source>
        <dbReference type="Proteomes" id="UP000460287"/>
    </source>
</evidence>
<dbReference type="InterPro" id="IPR018708">
    <property type="entry name" value="DUF2225"/>
</dbReference>
<name>A0A7X2MYT8_9CLOT</name>
<dbReference type="EMBL" id="VULX01000012">
    <property type="protein sequence ID" value="MSR91570.1"/>
    <property type="molecule type" value="Genomic_DNA"/>
</dbReference>
<proteinExistence type="predicted"/>